<evidence type="ECO:0000259" key="3">
    <source>
        <dbReference type="Pfam" id="PF12708"/>
    </source>
</evidence>
<reference evidence="5 6" key="1">
    <citation type="submission" date="2015-06" db="EMBL/GenBank/DDBJ databases">
        <title>Complete genomic sequence analysis of Two virulent actinophages of Streptomyces flavovirens.</title>
        <authorList>
            <person name="Sharaf A."/>
            <person name="Marie E."/>
            <person name="ElBaz R."/>
            <person name="Elmaghraby I."/>
            <person name="Mercati F."/>
        </authorList>
    </citation>
    <scope>NUCLEOTIDE SEQUENCE [LARGE SCALE GENOMIC DNA]</scope>
</reference>
<dbReference type="InterPro" id="IPR039448">
    <property type="entry name" value="Beta_helix"/>
</dbReference>
<protein>
    <recommendedName>
        <fullName evidence="7">Pectate lyase superfamily protein domain-containing protein</fullName>
    </recommendedName>
</protein>
<dbReference type="OrthoDB" id="1906at10239"/>
<dbReference type="Pfam" id="PF13229">
    <property type="entry name" value="Beta_helix"/>
    <property type="match status" value="1"/>
</dbReference>
<evidence type="ECO:0000313" key="6">
    <source>
        <dbReference type="Proteomes" id="UP000201570"/>
    </source>
</evidence>
<evidence type="ECO:0000259" key="4">
    <source>
        <dbReference type="Pfam" id="PF13229"/>
    </source>
</evidence>
<dbReference type="InterPro" id="IPR006626">
    <property type="entry name" value="PbH1"/>
</dbReference>
<dbReference type="RefSeq" id="YP_009199289.1">
    <property type="nucleotide sequence ID" value="NC_028807.1"/>
</dbReference>
<comment type="subcellular location">
    <subcellularLocation>
        <location evidence="1">Virion</location>
    </subcellularLocation>
</comment>
<evidence type="ECO:0000256" key="2">
    <source>
        <dbReference type="ARBA" id="ARBA00022844"/>
    </source>
</evidence>
<dbReference type="SUPFAM" id="SSF51126">
    <property type="entry name" value="Pectin lyase-like"/>
    <property type="match status" value="2"/>
</dbReference>
<evidence type="ECO:0000256" key="1">
    <source>
        <dbReference type="ARBA" id="ARBA00004328"/>
    </source>
</evidence>
<sequence length="674" mass="69946">MPLYTYGGNGAAVLTDAAGNVIPDYPVTVRVAGTGQPVTALYEADGTTPIGELRSNSADSDSPGAIRTFRAADITAIEYEYNGLSGPVRWFESGREVPTEALEAARGALSRAAGGTVAGPLTAAGGLTVKNGFTVDGDGHVDALAVDTLTVNGKPVTGDGGSLPGMYAPQAYGAKGDGVADDAPAVQAALDAAYNAGGGWVLVPPGTYRCATLPLRIRRGTRLTLMQGAVFRRGAPNTFLLNGDATQQFGGYTGHGDLVVEGGVWDMRATANPADPDMCISIGHARNVTIRDLEIRDVGGYHAIELNSTKNGRVIGCSFRGYLDTGGRDFSEAVQIDGAFRVSVFGGFGPYDGTPCEDVVMRDCYVGPSGTAGTVAWPAGVGSHSAAWGVWHRRIKVANNTFEGGAQYAVKPYIWDDSIISGNTVVNMGAGVWARTLDSSKAADRRDMGGVDRASSQAGSGLVVEGNTFRNIGAFNDAIFVEGEASGKWRHVTITGNTVATVGGSENGIRAVHTERFTATANTFTDIGGTALSTENCADGVLSGNHITTCGGSFFTSNGGARLTVADNNASDCKSHGFWAWSNTDLKLTGNYLRGAGRGDSTAQGIRLSTSGDRITITNNTYRKWGSGTEAASVYTCTAAPTNIRRWGNDWLGQGTVTSTAANETLSPYDAGTP</sequence>
<dbReference type="InterPro" id="IPR011050">
    <property type="entry name" value="Pectin_lyase_fold/virulence"/>
</dbReference>
<evidence type="ECO:0000313" key="5">
    <source>
        <dbReference type="EMBL" id="AKY02190.1"/>
    </source>
</evidence>
<keyword evidence="2" id="KW-0946">Virion</keyword>
<feature type="domain" description="Right handed beta helix" evidence="4">
    <location>
        <begin position="478"/>
        <end position="624"/>
    </location>
</feature>
<gene>
    <name evidence="5" type="ORF">SF1_410</name>
</gene>
<dbReference type="InterPro" id="IPR012334">
    <property type="entry name" value="Pectin_lyas_fold"/>
</dbReference>
<name>A0A0K1Y5U2_9CAUD</name>
<keyword evidence="6" id="KW-1185">Reference proteome</keyword>
<dbReference type="GO" id="GO:0019058">
    <property type="term" value="P:viral life cycle"/>
    <property type="evidence" value="ECO:0007669"/>
    <property type="project" value="UniProtKB-ARBA"/>
</dbReference>
<feature type="domain" description="Rhamnogalacturonase A/B/Epimerase-like pectate lyase" evidence="3">
    <location>
        <begin position="172"/>
        <end position="221"/>
    </location>
</feature>
<dbReference type="KEGG" id="vg:26626373"/>
<organism evidence="5 6">
    <name type="scientific">Streptomyces phage SF1</name>
    <dbReference type="NCBI Taxonomy" id="1690817"/>
    <lineage>
        <taxon>Viruses</taxon>
        <taxon>Duplodnaviria</taxon>
        <taxon>Heunggongvirae</taxon>
        <taxon>Uroviricota</taxon>
        <taxon>Caudoviricetes</taxon>
        <taxon>Sfunavirus</taxon>
        <taxon>Sfunavirus SF1</taxon>
    </lineage>
</organism>
<evidence type="ECO:0008006" key="7">
    <source>
        <dbReference type="Google" id="ProtNLM"/>
    </source>
</evidence>
<dbReference type="GeneID" id="26626373"/>
<dbReference type="GO" id="GO:0051701">
    <property type="term" value="P:biological process involved in interaction with host"/>
    <property type="evidence" value="ECO:0007669"/>
    <property type="project" value="UniProtKB-ARBA"/>
</dbReference>
<dbReference type="InterPro" id="IPR024535">
    <property type="entry name" value="RHGA/B-epi-like_pectate_lyase"/>
</dbReference>
<dbReference type="Pfam" id="PF12708">
    <property type="entry name" value="Pect-lyase_RHGA_epim"/>
    <property type="match status" value="1"/>
</dbReference>
<dbReference type="EMBL" id="KT221033">
    <property type="protein sequence ID" value="AKY02190.1"/>
    <property type="molecule type" value="Genomic_DNA"/>
</dbReference>
<accession>A0A0K1Y5U2</accession>
<dbReference type="GO" id="GO:0044423">
    <property type="term" value="C:virion component"/>
    <property type="evidence" value="ECO:0007669"/>
    <property type="project" value="UniProtKB-KW"/>
</dbReference>
<dbReference type="SMART" id="SM00710">
    <property type="entry name" value="PbH1"/>
    <property type="match status" value="10"/>
</dbReference>
<dbReference type="Proteomes" id="UP000201570">
    <property type="component" value="Segment"/>
</dbReference>
<proteinExistence type="predicted"/>
<dbReference type="Gene3D" id="2.160.20.10">
    <property type="entry name" value="Single-stranded right-handed beta-helix, Pectin lyase-like"/>
    <property type="match status" value="1"/>
</dbReference>